<reference evidence="1" key="2">
    <citation type="journal article" date="2015" name="Data Brief">
        <title>Shoot transcriptome of the giant reed, Arundo donax.</title>
        <authorList>
            <person name="Barrero R.A."/>
            <person name="Guerrero F.D."/>
            <person name="Moolhuijzen P."/>
            <person name="Goolsby J.A."/>
            <person name="Tidwell J."/>
            <person name="Bellgard S.E."/>
            <person name="Bellgard M.I."/>
        </authorList>
    </citation>
    <scope>NUCLEOTIDE SEQUENCE</scope>
    <source>
        <tissue evidence="1">Shoot tissue taken approximately 20 cm above the soil surface</tissue>
    </source>
</reference>
<protein>
    <submittedName>
        <fullName evidence="1">Uncharacterized protein</fullName>
    </submittedName>
</protein>
<organism evidence="1">
    <name type="scientific">Arundo donax</name>
    <name type="common">Giant reed</name>
    <name type="synonym">Donax arundinaceus</name>
    <dbReference type="NCBI Taxonomy" id="35708"/>
    <lineage>
        <taxon>Eukaryota</taxon>
        <taxon>Viridiplantae</taxon>
        <taxon>Streptophyta</taxon>
        <taxon>Embryophyta</taxon>
        <taxon>Tracheophyta</taxon>
        <taxon>Spermatophyta</taxon>
        <taxon>Magnoliopsida</taxon>
        <taxon>Liliopsida</taxon>
        <taxon>Poales</taxon>
        <taxon>Poaceae</taxon>
        <taxon>PACMAD clade</taxon>
        <taxon>Arundinoideae</taxon>
        <taxon>Arundineae</taxon>
        <taxon>Arundo</taxon>
    </lineage>
</organism>
<sequence length="45" mass="5035">MCIRASNMRRRMINPLLLENIYTASHVILLTKMISDTSDASGPIS</sequence>
<accession>A0A0A9GCJ7</accession>
<evidence type="ECO:0000313" key="1">
    <source>
        <dbReference type="EMBL" id="JAE18403.1"/>
    </source>
</evidence>
<dbReference type="AlphaFoldDB" id="A0A0A9GCJ7"/>
<dbReference type="EMBL" id="GBRH01179493">
    <property type="protein sequence ID" value="JAE18403.1"/>
    <property type="molecule type" value="Transcribed_RNA"/>
</dbReference>
<reference evidence="1" key="1">
    <citation type="submission" date="2014-09" db="EMBL/GenBank/DDBJ databases">
        <authorList>
            <person name="Magalhaes I.L.F."/>
            <person name="Oliveira U."/>
            <person name="Santos F.R."/>
            <person name="Vidigal T.H.D.A."/>
            <person name="Brescovit A.D."/>
            <person name="Santos A.J."/>
        </authorList>
    </citation>
    <scope>NUCLEOTIDE SEQUENCE</scope>
    <source>
        <tissue evidence="1">Shoot tissue taken approximately 20 cm above the soil surface</tissue>
    </source>
</reference>
<name>A0A0A9GCJ7_ARUDO</name>
<proteinExistence type="predicted"/>